<evidence type="ECO:0000313" key="3">
    <source>
        <dbReference type="EMBL" id="MBB3172304.1"/>
    </source>
</evidence>
<dbReference type="InterPro" id="IPR021959">
    <property type="entry name" value="DUF3576"/>
</dbReference>
<feature type="chain" id="PRO_5036241459" evidence="2">
    <location>
        <begin position="27"/>
        <end position="170"/>
    </location>
</feature>
<reference evidence="4 6" key="1">
    <citation type="submission" date="2020-06" db="EMBL/GenBank/DDBJ databases">
        <title>Description of novel acetic acid bacteria.</title>
        <authorList>
            <person name="Sombolestani A."/>
        </authorList>
    </citation>
    <scope>NUCLEOTIDE SEQUENCE [LARGE SCALE GENOMIC DNA]</scope>
    <source>
        <strain evidence="4 6">LMG 26838</strain>
    </source>
</reference>
<dbReference type="EMBL" id="JACHXV010000001">
    <property type="protein sequence ID" value="MBB3172304.1"/>
    <property type="molecule type" value="Genomic_DNA"/>
</dbReference>
<comment type="caution">
    <text evidence="4">The sequence shown here is derived from an EMBL/GenBank/DDBJ whole genome shotgun (WGS) entry which is preliminary data.</text>
</comment>
<sequence>MTRIFQTRTLPRFAGLVLLAAPLLSACHDDRASTQPVVGGSTADTRSHLIGSDTSTDTKTVSAGINAYLWRGALDTLSFMPFASADPFGGVIITDWYQPPTTAGERFKVTAAILGPEMRADALNLSVFRQVQQGGAWVDAPVQPNIATDLAGKVLARARALRSAATGTSR</sequence>
<dbReference type="EMBL" id="JABXXQ010000139">
    <property type="protein sequence ID" value="NVN30353.1"/>
    <property type="molecule type" value="Genomic_DNA"/>
</dbReference>
<keyword evidence="5" id="KW-1185">Reference proteome</keyword>
<dbReference type="AlphaFoldDB" id="A0A850NL56"/>
<dbReference type="Proteomes" id="UP000557688">
    <property type="component" value="Unassembled WGS sequence"/>
</dbReference>
<keyword evidence="2" id="KW-0732">Signal</keyword>
<dbReference type="Proteomes" id="UP000565205">
    <property type="component" value="Unassembled WGS sequence"/>
</dbReference>
<protein>
    <submittedName>
        <fullName evidence="4">DUF3576 domain-containing protein</fullName>
    </submittedName>
</protein>
<name>A0A850NL56_9PROT</name>
<dbReference type="Pfam" id="PF12100">
    <property type="entry name" value="DUF3576"/>
    <property type="match status" value="1"/>
</dbReference>
<gene>
    <name evidence="3" type="ORF">FHR90_000110</name>
    <name evidence="4" type="ORF">HUK83_08400</name>
</gene>
<proteinExistence type="predicted"/>
<evidence type="ECO:0000313" key="4">
    <source>
        <dbReference type="EMBL" id="NVN30353.1"/>
    </source>
</evidence>
<accession>A0A850NL56</accession>
<organism evidence="4 6">
    <name type="scientific">Endobacter medicaginis</name>
    <dbReference type="NCBI Taxonomy" id="1181271"/>
    <lineage>
        <taxon>Bacteria</taxon>
        <taxon>Pseudomonadati</taxon>
        <taxon>Pseudomonadota</taxon>
        <taxon>Alphaproteobacteria</taxon>
        <taxon>Acetobacterales</taxon>
        <taxon>Acetobacteraceae</taxon>
        <taxon>Endobacter</taxon>
    </lineage>
</organism>
<evidence type="ECO:0000313" key="6">
    <source>
        <dbReference type="Proteomes" id="UP000565205"/>
    </source>
</evidence>
<dbReference type="RefSeq" id="WP_176623819.1">
    <property type="nucleotide sequence ID" value="NZ_JABXXQ010000139.1"/>
</dbReference>
<evidence type="ECO:0000256" key="1">
    <source>
        <dbReference type="SAM" id="MobiDB-lite"/>
    </source>
</evidence>
<evidence type="ECO:0000256" key="2">
    <source>
        <dbReference type="SAM" id="SignalP"/>
    </source>
</evidence>
<feature type="region of interest" description="Disordered" evidence="1">
    <location>
        <begin position="32"/>
        <end position="58"/>
    </location>
</feature>
<reference evidence="3 5" key="2">
    <citation type="submission" date="2020-08" db="EMBL/GenBank/DDBJ databases">
        <title>Genomic Encyclopedia of Type Strains, Phase III (KMG-III): the genomes of soil and plant-associated and newly described type strains.</title>
        <authorList>
            <person name="Whitman W."/>
        </authorList>
    </citation>
    <scope>NUCLEOTIDE SEQUENCE [LARGE SCALE GENOMIC DNA]</scope>
    <source>
        <strain evidence="3 5">CECT 8088</strain>
    </source>
</reference>
<feature type="signal peptide" evidence="2">
    <location>
        <begin position="1"/>
        <end position="26"/>
    </location>
</feature>
<dbReference type="PROSITE" id="PS51257">
    <property type="entry name" value="PROKAR_LIPOPROTEIN"/>
    <property type="match status" value="1"/>
</dbReference>
<evidence type="ECO:0000313" key="5">
    <source>
        <dbReference type="Proteomes" id="UP000557688"/>
    </source>
</evidence>